<dbReference type="InterPro" id="IPR036291">
    <property type="entry name" value="NAD(P)-bd_dom_sf"/>
</dbReference>
<proteinExistence type="inferred from homology"/>
<dbReference type="RefSeq" id="XP_005652258.1">
    <property type="nucleotide sequence ID" value="XM_005652201.1"/>
</dbReference>
<dbReference type="InterPro" id="IPR006140">
    <property type="entry name" value="D-isomer_DH_NAD-bd"/>
</dbReference>
<dbReference type="Pfam" id="PF00389">
    <property type="entry name" value="2-Hacid_dh"/>
    <property type="match status" value="1"/>
</dbReference>
<gene>
    <name evidence="6" type="ORF">COCSUDRAFT_21535</name>
</gene>
<dbReference type="CDD" id="cd12166">
    <property type="entry name" value="2-Hacid_dh_7"/>
    <property type="match status" value="1"/>
</dbReference>
<keyword evidence="7" id="KW-1185">Reference proteome</keyword>
<accession>I0ZAP5</accession>
<evidence type="ECO:0000256" key="2">
    <source>
        <dbReference type="ARBA" id="ARBA00023027"/>
    </source>
</evidence>
<comment type="similarity">
    <text evidence="3">Belongs to the D-isomer specific 2-hydroxyacid dehydrogenase family.</text>
</comment>
<sequence length="331" mass="35780">MGQVADAQVASRILYVGLGTAGVHHIEGKLPEAVQLVPIPPFGPLPKDISQIEFMITSGVEFSLQRVEEIFEHATSLKVVQTLSAGVNNVISHVKPHHILCNASGSHDIAVAEWCVGVILALLRQFPAFWTAQQQGEWNPATREQINTGMPAVGPLDDLEGKEVLILGHGSIGRAVEARLLPFGARITGIARTARPGVRSLEDLDELLPSADIVIILLPLTPETHHIVDARFLSRMKKGALLINAGRGPQVDTDALLKALHAGQIRAALDVTDPEPLPPDHPLWQAPGVIITPHIGGSVARMRPRGYAFVLKQINQYLAGEKLENVRLHGY</sequence>
<evidence type="ECO:0008006" key="8">
    <source>
        <dbReference type="Google" id="ProtNLM"/>
    </source>
</evidence>
<evidence type="ECO:0000313" key="6">
    <source>
        <dbReference type="EMBL" id="EIE27714.1"/>
    </source>
</evidence>
<evidence type="ECO:0000313" key="7">
    <source>
        <dbReference type="Proteomes" id="UP000007264"/>
    </source>
</evidence>
<dbReference type="STRING" id="574566.I0ZAP5"/>
<comment type="caution">
    <text evidence="6">The sequence shown here is derived from an EMBL/GenBank/DDBJ whole genome shotgun (WGS) entry which is preliminary data.</text>
</comment>
<dbReference type="PANTHER" id="PTHR43333:SF1">
    <property type="entry name" value="D-ISOMER SPECIFIC 2-HYDROXYACID DEHYDROGENASE NAD-BINDING DOMAIN-CONTAINING PROTEIN"/>
    <property type="match status" value="1"/>
</dbReference>
<dbReference type="AlphaFoldDB" id="I0ZAP5"/>
<dbReference type="Pfam" id="PF02826">
    <property type="entry name" value="2-Hacid_dh_C"/>
    <property type="match status" value="1"/>
</dbReference>
<dbReference type="GeneID" id="17045729"/>
<dbReference type="OrthoDB" id="298012at2759"/>
<dbReference type="InterPro" id="IPR006139">
    <property type="entry name" value="D-isomer_2_OHA_DH_cat_dom"/>
</dbReference>
<dbReference type="PANTHER" id="PTHR43333">
    <property type="entry name" value="2-HACID_DH_C DOMAIN-CONTAINING PROTEIN"/>
    <property type="match status" value="1"/>
</dbReference>
<evidence type="ECO:0000256" key="3">
    <source>
        <dbReference type="RuleBase" id="RU003719"/>
    </source>
</evidence>
<evidence type="ECO:0000259" key="4">
    <source>
        <dbReference type="Pfam" id="PF00389"/>
    </source>
</evidence>
<dbReference type="EMBL" id="AGSI01000001">
    <property type="protein sequence ID" value="EIE27714.1"/>
    <property type="molecule type" value="Genomic_DNA"/>
</dbReference>
<keyword evidence="1 3" id="KW-0560">Oxidoreductase</keyword>
<dbReference type="eggNOG" id="KOG0069">
    <property type="taxonomic scope" value="Eukaryota"/>
</dbReference>
<name>I0ZAP5_COCSC</name>
<keyword evidence="2" id="KW-0520">NAD</keyword>
<dbReference type="GO" id="GO:0016616">
    <property type="term" value="F:oxidoreductase activity, acting on the CH-OH group of donors, NAD or NADP as acceptor"/>
    <property type="evidence" value="ECO:0007669"/>
    <property type="project" value="InterPro"/>
</dbReference>
<dbReference type="GO" id="GO:0051287">
    <property type="term" value="F:NAD binding"/>
    <property type="evidence" value="ECO:0007669"/>
    <property type="project" value="InterPro"/>
</dbReference>
<organism evidence="6 7">
    <name type="scientific">Coccomyxa subellipsoidea (strain C-169)</name>
    <name type="common">Green microalga</name>
    <dbReference type="NCBI Taxonomy" id="574566"/>
    <lineage>
        <taxon>Eukaryota</taxon>
        <taxon>Viridiplantae</taxon>
        <taxon>Chlorophyta</taxon>
        <taxon>core chlorophytes</taxon>
        <taxon>Trebouxiophyceae</taxon>
        <taxon>Trebouxiophyceae incertae sedis</taxon>
        <taxon>Coccomyxaceae</taxon>
        <taxon>Coccomyxa</taxon>
        <taxon>Coccomyxa subellipsoidea</taxon>
    </lineage>
</organism>
<evidence type="ECO:0000259" key="5">
    <source>
        <dbReference type="Pfam" id="PF02826"/>
    </source>
</evidence>
<dbReference type="KEGG" id="csl:COCSUDRAFT_21535"/>
<dbReference type="Proteomes" id="UP000007264">
    <property type="component" value="Unassembled WGS sequence"/>
</dbReference>
<feature type="domain" description="D-isomer specific 2-hydroxyacid dehydrogenase catalytic" evidence="4">
    <location>
        <begin position="67"/>
        <end position="326"/>
    </location>
</feature>
<dbReference type="Gene3D" id="3.40.50.720">
    <property type="entry name" value="NAD(P)-binding Rossmann-like Domain"/>
    <property type="match status" value="2"/>
</dbReference>
<protein>
    <recommendedName>
        <fullName evidence="8">Dehydrogenase</fullName>
    </recommendedName>
</protein>
<reference evidence="6 7" key="1">
    <citation type="journal article" date="2012" name="Genome Biol.">
        <title>The genome of the polar eukaryotic microalga coccomyxa subellipsoidea reveals traits of cold adaptation.</title>
        <authorList>
            <person name="Blanc G."/>
            <person name="Agarkova I."/>
            <person name="Grimwood J."/>
            <person name="Kuo A."/>
            <person name="Brueggeman A."/>
            <person name="Dunigan D."/>
            <person name="Gurnon J."/>
            <person name="Ladunga I."/>
            <person name="Lindquist E."/>
            <person name="Lucas S."/>
            <person name="Pangilinan J."/>
            <person name="Proschold T."/>
            <person name="Salamov A."/>
            <person name="Schmutz J."/>
            <person name="Weeks D."/>
            <person name="Yamada T."/>
            <person name="Claverie J.M."/>
            <person name="Grigoriev I."/>
            <person name="Van Etten J."/>
            <person name="Lomsadze A."/>
            <person name="Borodovsky M."/>
        </authorList>
    </citation>
    <scope>NUCLEOTIDE SEQUENCE [LARGE SCALE GENOMIC DNA]</scope>
    <source>
        <strain evidence="6 7">C-169</strain>
    </source>
</reference>
<feature type="domain" description="D-isomer specific 2-hydroxyacid dehydrogenase NAD-binding" evidence="5">
    <location>
        <begin position="117"/>
        <end position="296"/>
    </location>
</feature>
<evidence type="ECO:0000256" key="1">
    <source>
        <dbReference type="ARBA" id="ARBA00023002"/>
    </source>
</evidence>
<dbReference type="SUPFAM" id="SSF51735">
    <property type="entry name" value="NAD(P)-binding Rossmann-fold domains"/>
    <property type="match status" value="1"/>
</dbReference>